<dbReference type="AlphaFoldDB" id="A0A0F7F7D4"/>
<reference evidence="9 10" key="1">
    <citation type="submission" date="2015-03" db="EMBL/GenBank/DDBJ databases">
        <authorList>
            <person name="Abdul Halim M."/>
        </authorList>
    </citation>
    <scope>NUCLEOTIDE SEQUENCE [LARGE SCALE GENOMIC DNA]</scope>
    <source>
        <strain evidence="9 10">ATCC 35681</strain>
    </source>
</reference>
<dbReference type="InterPro" id="IPR037185">
    <property type="entry name" value="EmrE-like"/>
</dbReference>
<dbReference type="PANTHER" id="PTHR42920:SF5">
    <property type="entry name" value="EAMA DOMAIN-CONTAINING PROTEIN"/>
    <property type="match status" value="1"/>
</dbReference>
<dbReference type="PANTHER" id="PTHR42920">
    <property type="entry name" value="OS03G0707200 PROTEIN-RELATED"/>
    <property type="match status" value="1"/>
</dbReference>
<evidence type="ECO:0000256" key="1">
    <source>
        <dbReference type="ARBA" id="ARBA00004651"/>
    </source>
</evidence>
<evidence type="ECO:0000256" key="4">
    <source>
        <dbReference type="ARBA" id="ARBA00022692"/>
    </source>
</evidence>
<reference evidence="9 10" key="2">
    <citation type="journal article" date="2016" name="Genome Announc.">
        <title>Genome Sequence of a Gram-Positive Diazotroph, Paenibacillus durus Type Strain ATCC 35681.</title>
        <authorList>
            <person name="Halim M.A."/>
            <person name="Rahman A.Y."/>
            <person name="Sim K.S."/>
            <person name="Yam H.C."/>
            <person name="Rahim A.A."/>
            <person name="Ghazali A.H."/>
            <person name="Najimudin N."/>
        </authorList>
    </citation>
    <scope>NUCLEOTIDE SEQUENCE [LARGE SCALE GENOMIC DNA]</scope>
    <source>
        <strain evidence="9 10">ATCC 35681</strain>
    </source>
</reference>
<evidence type="ECO:0000256" key="2">
    <source>
        <dbReference type="ARBA" id="ARBA00007362"/>
    </source>
</evidence>
<sequence length="299" mass="32826">MNTQLKANLMLLIVTLFWGSSYLFMKMGLTNVQEFNLIALRFGLAFIVSGLVFHRRLIHTDFKTVKYAFWQGTILFLVFASITFGVKSTSASNAGFLVSLTVVFVPLLLAVFFRKMPENRVMLGVVLALTGIGFLTLKNQFIINSGDFLCILGALAYALHIVVTGKLTKDVDSIALGVLQLGFAGAWGLLFSAFLEQPQLPSTTEGWVSVLGLSIFCSAIGFVVQTTAQKYTTPTHTGLLFSLEPVFAALFAFVFADERLEIKGYVGASLVLLSVLITQIDLKKGLRKSGFLNPRRSRN</sequence>
<evidence type="ECO:0000256" key="6">
    <source>
        <dbReference type="ARBA" id="ARBA00023136"/>
    </source>
</evidence>
<evidence type="ECO:0000256" key="5">
    <source>
        <dbReference type="ARBA" id="ARBA00022989"/>
    </source>
</evidence>
<comment type="similarity">
    <text evidence="2">Belongs to the EamA transporter family.</text>
</comment>
<dbReference type="Pfam" id="PF00892">
    <property type="entry name" value="EamA"/>
    <property type="match status" value="2"/>
</dbReference>
<protein>
    <submittedName>
        <fullName evidence="9">Multidrug transporter</fullName>
    </submittedName>
</protein>
<feature type="transmembrane region" description="Helical" evidence="7">
    <location>
        <begin position="37"/>
        <end position="55"/>
    </location>
</feature>
<keyword evidence="6 7" id="KW-0472">Membrane</keyword>
<dbReference type="InterPro" id="IPR000620">
    <property type="entry name" value="EamA_dom"/>
</dbReference>
<evidence type="ECO:0000313" key="9">
    <source>
        <dbReference type="EMBL" id="AKG33334.1"/>
    </source>
</evidence>
<dbReference type="GO" id="GO:0005886">
    <property type="term" value="C:plasma membrane"/>
    <property type="evidence" value="ECO:0007669"/>
    <property type="project" value="UniProtKB-SubCell"/>
</dbReference>
<dbReference type="InterPro" id="IPR051258">
    <property type="entry name" value="Diverse_Substrate_Transporter"/>
</dbReference>
<dbReference type="HOGENOM" id="CLU_033863_21_3_9"/>
<keyword evidence="3" id="KW-1003">Cell membrane</keyword>
<evidence type="ECO:0000256" key="7">
    <source>
        <dbReference type="SAM" id="Phobius"/>
    </source>
</evidence>
<evidence type="ECO:0000256" key="3">
    <source>
        <dbReference type="ARBA" id="ARBA00022475"/>
    </source>
</evidence>
<accession>A0A0F7F7D4</accession>
<feature type="transmembrane region" description="Helical" evidence="7">
    <location>
        <begin position="92"/>
        <end position="113"/>
    </location>
</feature>
<name>A0A0F7F7D4_PAEDU</name>
<dbReference type="Proteomes" id="UP000034189">
    <property type="component" value="Chromosome"/>
</dbReference>
<comment type="subcellular location">
    <subcellularLocation>
        <location evidence="1">Cell membrane</location>
        <topology evidence="1">Multi-pass membrane protein</topology>
    </subcellularLocation>
</comment>
<dbReference type="PATRIC" id="fig|1333534.5.peg.185"/>
<evidence type="ECO:0000313" key="10">
    <source>
        <dbReference type="Proteomes" id="UP000034189"/>
    </source>
</evidence>
<evidence type="ECO:0000259" key="8">
    <source>
        <dbReference type="Pfam" id="PF00892"/>
    </source>
</evidence>
<feature type="transmembrane region" description="Helical" evidence="7">
    <location>
        <begin position="238"/>
        <end position="256"/>
    </location>
</feature>
<feature type="transmembrane region" description="Helical" evidence="7">
    <location>
        <begin position="7"/>
        <end position="25"/>
    </location>
</feature>
<dbReference type="SUPFAM" id="SSF103481">
    <property type="entry name" value="Multidrug resistance efflux transporter EmrE"/>
    <property type="match status" value="2"/>
</dbReference>
<feature type="transmembrane region" description="Helical" evidence="7">
    <location>
        <begin position="143"/>
        <end position="162"/>
    </location>
</feature>
<feature type="transmembrane region" description="Helical" evidence="7">
    <location>
        <begin position="207"/>
        <end position="226"/>
    </location>
</feature>
<dbReference type="EMBL" id="CP011114">
    <property type="protein sequence ID" value="AKG33334.1"/>
    <property type="molecule type" value="Genomic_DNA"/>
</dbReference>
<keyword evidence="4 7" id="KW-0812">Transmembrane</keyword>
<dbReference type="RefSeq" id="WP_025695364.1">
    <property type="nucleotide sequence ID" value="NZ_ASQQ01000288.1"/>
</dbReference>
<gene>
    <name evidence="9" type="ORF">VK70_00840</name>
</gene>
<feature type="transmembrane region" description="Helical" evidence="7">
    <location>
        <begin position="174"/>
        <end position="195"/>
    </location>
</feature>
<feature type="domain" description="EamA" evidence="8">
    <location>
        <begin position="145"/>
        <end position="278"/>
    </location>
</feature>
<feature type="transmembrane region" description="Helical" evidence="7">
    <location>
        <begin position="67"/>
        <end position="86"/>
    </location>
</feature>
<proteinExistence type="inferred from homology"/>
<keyword evidence="5 7" id="KW-1133">Transmembrane helix</keyword>
<organism evidence="9 10">
    <name type="scientific">Paenibacillus durus ATCC 35681</name>
    <dbReference type="NCBI Taxonomy" id="1333534"/>
    <lineage>
        <taxon>Bacteria</taxon>
        <taxon>Bacillati</taxon>
        <taxon>Bacillota</taxon>
        <taxon>Bacilli</taxon>
        <taxon>Bacillales</taxon>
        <taxon>Paenibacillaceae</taxon>
        <taxon>Paenibacillus</taxon>
    </lineage>
</organism>
<feature type="domain" description="EamA" evidence="8">
    <location>
        <begin position="6"/>
        <end position="136"/>
    </location>
</feature>
<dbReference type="OrthoDB" id="9804865at2"/>